<dbReference type="SUPFAM" id="SSF52129">
    <property type="entry name" value="Caspase-like"/>
    <property type="match status" value="1"/>
</dbReference>
<evidence type="ECO:0000256" key="5">
    <source>
        <dbReference type="RuleBase" id="RU003971"/>
    </source>
</evidence>
<dbReference type="PANTHER" id="PTHR47901:SF8">
    <property type="entry name" value="CASPASE-3"/>
    <property type="match status" value="1"/>
</dbReference>
<feature type="domain" description="Caspase family p20" evidence="8">
    <location>
        <begin position="141"/>
        <end position="268"/>
    </location>
</feature>
<keyword evidence="10" id="KW-1185">Reference proteome</keyword>
<dbReference type="PANTHER" id="PTHR47901">
    <property type="entry name" value="CASPASE RECRUITMENT DOMAIN-CONTAINING PROTEIN 18"/>
    <property type="match status" value="1"/>
</dbReference>
<dbReference type="SMART" id="SM00115">
    <property type="entry name" value="CASc"/>
    <property type="match status" value="1"/>
</dbReference>
<keyword evidence="3" id="KW-0053">Apoptosis</keyword>
<dbReference type="GO" id="GO:0004197">
    <property type="term" value="F:cysteine-type endopeptidase activity"/>
    <property type="evidence" value="ECO:0007669"/>
    <property type="project" value="InterPro"/>
</dbReference>
<feature type="domain" description="Caspase family p10" evidence="7">
    <location>
        <begin position="307"/>
        <end position="360"/>
    </location>
</feature>
<dbReference type="InterPro" id="IPR002138">
    <property type="entry name" value="Pept_C14_p10"/>
</dbReference>
<evidence type="ECO:0000256" key="4">
    <source>
        <dbReference type="ARBA" id="ARBA00022801"/>
    </source>
</evidence>
<evidence type="ECO:0000256" key="2">
    <source>
        <dbReference type="ARBA" id="ARBA00022670"/>
    </source>
</evidence>
<dbReference type="GO" id="GO:0006508">
    <property type="term" value="P:proteolysis"/>
    <property type="evidence" value="ECO:0007669"/>
    <property type="project" value="UniProtKB-KW"/>
</dbReference>
<protein>
    <submittedName>
        <fullName evidence="9">CASP8</fullName>
        <ecNumber evidence="9">3.4.22.61</ecNumber>
    </submittedName>
</protein>
<comment type="caution">
    <text evidence="9">The sequence shown here is derived from an EMBL/GenBank/DDBJ whole genome shotgun (WGS) entry which is preliminary data.</text>
</comment>
<reference evidence="9" key="1">
    <citation type="submission" date="2021-03" db="EMBL/GenBank/DDBJ databases">
        <authorList>
            <person name="Bekaert M."/>
        </authorList>
    </citation>
    <scope>NUCLEOTIDE SEQUENCE</scope>
</reference>
<dbReference type="EMBL" id="CAJPWZ010000975">
    <property type="protein sequence ID" value="CAG2204676.1"/>
    <property type="molecule type" value="Genomic_DNA"/>
</dbReference>
<dbReference type="Pfam" id="PF00656">
    <property type="entry name" value="Peptidase_C14"/>
    <property type="match status" value="1"/>
</dbReference>
<feature type="compositionally biased region" description="Polar residues" evidence="6">
    <location>
        <begin position="10"/>
        <end position="19"/>
    </location>
</feature>
<dbReference type="Proteomes" id="UP000683360">
    <property type="component" value="Unassembled WGS sequence"/>
</dbReference>
<dbReference type="InterPro" id="IPR001309">
    <property type="entry name" value="Pept_C14_p20"/>
</dbReference>
<evidence type="ECO:0000256" key="3">
    <source>
        <dbReference type="ARBA" id="ARBA00022703"/>
    </source>
</evidence>
<evidence type="ECO:0000313" key="9">
    <source>
        <dbReference type="EMBL" id="CAG2204676.1"/>
    </source>
</evidence>
<dbReference type="InterPro" id="IPR015917">
    <property type="entry name" value="Pept_C14A"/>
</dbReference>
<feature type="region of interest" description="Disordered" evidence="6">
    <location>
        <begin position="1"/>
        <end position="58"/>
    </location>
</feature>
<keyword evidence="4 9" id="KW-0378">Hydrolase</keyword>
<evidence type="ECO:0000259" key="8">
    <source>
        <dbReference type="PROSITE" id="PS50208"/>
    </source>
</evidence>
<dbReference type="PRINTS" id="PR00376">
    <property type="entry name" value="IL1BCENZYME"/>
</dbReference>
<dbReference type="AlphaFoldDB" id="A0A8S3RD28"/>
<sequence length="389" mass="43578">MLTQKKDSSMAASNKTTKGQVKEDGKLKKDKKYIVQGLNGGPQEDETPQKITKGKSGKTESIELKLGTTELPLEDAQLVLDQYKKLKTDDRFVNTSGFLTELFRKLQPLEKGQSTRLEVDMTVRQFQDYSEGFKYKMDAKPRGYALIISNGTFYQIPGDPLSRELPKRPGADTDAENLETVLTGLGFRVVRKDNLKKWEMEHEIKTIARADHKAFDCFLLILSSHGNIGKLYGSDGQQVLMSQQLKLFKQEACKDLKGKPKLCFFQACPVGEEDVLVVADTAALPMEGKNKGEKSIPDDKPKFLINDVDFLVGYSSLPGSVSYRSEQSSSFYLNSLYKNLKDKGEAYDLVTILEDVNRELTAKKAKYRAGDVNAVSTFVSCLRGPIFFQ</sequence>
<comment type="similarity">
    <text evidence="1 5">Belongs to the peptidase C14A family.</text>
</comment>
<dbReference type="EC" id="3.4.22.61" evidence="9"/>
<keyword evidence="2" id="KW-0645">Protease</keyword>
<dbReference type="InterPro" id="IPR002398">
    <property type="entry name" value="Pept_C14"/>
</dbReference>
<evidence type="ECO:0000256" key="1">
    <source>
        <dbReference type="ARBA" id="ARBA00010134"/>
    </source>
</evidence>
<proteinExistence type="inferred from homology"/>
<dbReference type="Gene3D" id="3.40.50.1460">
    <property type="match status" value="1"/>
</dbReference>
<dbReference type="PROSITE" id="PS50207">
    <property type="entry name" value="CASPASE_P10"/>
    <property type="match status" value="1"/>
</dbReference>
<organism evidence="9 10">
    <name type="scientific">Mytilus edulis</name>
    <name type="common">Blue mussel</name>
    <dbReference type="NCBI Taxonomy" id="6550"/>
    <lineage>
        <taxon>Eukaryota</taxon>
        <taxon>Metazoa</taxon>
        <taxon>Spiralia</taxon>
        <taxon>Lophotrochozoa</taxon>
        <taxon>Mollusca</taxon>
        <taxon>Bivalvia</taxon>
        <taxon>Autobranchia</taxon>
        <taxon>Pteriomorphia</taxon>
        <taxon>Mytilida</taxon>
        <taxon>Mytiloidea</taxon>
        <taxon>Mytilidae</taxon>
        <taxon>Mytilinae</taxon>
        <taxon>Mytilus</taxon>
    </lineage>
</organism>
<dbReference type="InterPro" id="IPR011600">
    <property type="entry name" value="Pept_C14_caspase"/>
</dbReference>
<gene>
    <name evidence="9" type="ORF">MEDL_19091</name>
</gene>
<dbReference type="PROSITE" id="PS50208">
    <property type="entry name" value="CASPASE_P20"/>
    <property type="match status" value="1"/>
</dbReference>
<evidence type="ECO:0000259" key="7">
    <source>
        <dbReference type="PROSITE" id="PS50207"/>
    </source>
</evidence>
<accession>A0A8S3RD28</accession>
<name>A0A8S3RD28_MYTED</name>
<dbReference type="InterPro" id="IPR029030">
    <property type="entry name" value="Caspase-like_dom_sf"/>
</dbReference>
<dbReference type="GO" id="GO:0006915">
    <property type="term" value="P:apoptotic process"/>
    <property type="evidence" value="ECO:0007669"/>
    <property type="project" value="UniProtKB-KW"/>
</dbReference>
<dbReference type="OrthoDB" id="6061720at2759"/>
<evidence type="ECO:0000256" key="6">
    <source>
        <dbReference type="SAM" id="MobiDB-lite"/>
    </source>
</evidence>
<evidence type="ECO:0000313" key="10">
    <source>
        <dbReference type="Proteomes" id="UP000683360"/>
    </source>
</evidence>